<sequence>MKPFTKNELVTIEQLVDETESVYGTGVRQWAPLLVRYWANVQDELPSRSESTENGLEGAVQRTRLRMQGAGAVTVKMRAILHSRGDRVMQIIAGPAQLDDQMHIEFRLEGYSNG</sequence>
<reference evidence="1 2" key="1">
    <citation type="submission" date="2020-10" db="EMBL/GenBank/DDBJ databases">
        <title>Genome analysis of Massilia species.</title>
        <authorList>
            <person name="Jung D.-H."/>
        </authorList>
    </citation>
    <scope>NUCLEOTIDE SEQUENCE [LARGE SCALE GENOMIC DNA]</scope>
    <source>
        <strain evidence="2">sipir</strain>
    </source>
</reference>
<accession>A0ABY4A7K0</accession>
<dbReference type="EMBL" id="CP063361">
    <property type="protein sequence ID" value="UOD30706.1"/>
    <property type="molecule type" value="Genomic_DNA"/>
</dbReference>
<proteinExistence type="predicted"/>
<organism evidence="1 2">
    <name type="scientific">Massilia violaceinigra</name>
    <dbReference type="NCBI Taxonomy" id="2045208"/>
    <lineage>
        <taxon>Bacteria</taxon>
        <taxon>Pseudomonadati</taxon>
        <taxon>Pseudomonadota</taxon>
        <taxon>Betaproteobacteria</taxon>
        <taxon>Burkholderiales</taxon>
        <taxon>Oxalobacteraceae</taxon>
        <taxon>Telluria group</taxon>
        <taxon>Massilia</taxon>
    </lineage>
</organism>
<dbReference type="Gene3D" id="2.40.10.270">
    <property type="entry name" value="Bacteriophage SPP1 head-tail adaptor protein"/>
    <property type="match status" value="1"/>
</dbReference>
<protein>
    <submittedName>
        <fullName evidence="1">Head-tail adaptor protein</fullName>
    </submittedName>
</protein>
<evidence type="ECO:0000313" key="2">
    <source>
        <dbReference type="Proteomes" id="UP000831532"/>
    </source>
</evidence>
<dbReference type="InterPro" id="IPR038666">
    <property type="entry name" value="SSP1_head-tail_sf"/>
</dbReference>
<gene>
    <name evidence="1" type="ORF">INH39_02870</name>
</gene>
<name>A0ABY4A7K0_9BURK</name>
<keyword evidence="2" id="KW-1185">Reference proteome</keyword>
<dbReference type="Proteomes" id="UP000831532">
    <property type="component" value="Chromosome"/>
</dbReference>
<evidence type="ECO:0000313" key="1">
    <source>
        <dbReference type="EMBL" id="UOD30706.1"/>
    </source>
</evidence>
<dbReference type="RefSeq" id="WP_243491936.1">
    <property type="nucleotide sequence ID" value="NZ_CP063361.1"/>
</dbReference>